<proteinExistence type="predicted"/>
<dbReference type="EMBL" id="JACCAB010000001">
    <property type="protein sequence ID" value="NYG07221.1"/>
    <property type="molecule type" value="Genomic_DNA"/>
</dbReference>
<reference evidence="1 2" key="1">
    <citation type="submission" date="2020-07" db="EMBL/GenBank/DDBJ databases">
        <title>Sequencing the genomes of 1000 actinobacteria strains.</title>
        <authorList>
            <person name="Klenk H.-P."/>
        </authorList>
    </citation>
    <scope>NUCLEOTIDE SEQUENCE [LARGE SCALE GENOMIC DNA]</scope>
    <source>
        <strain evidence="1 2">DSM 23987</strain>
    </source>
</reference>
<dbReference type="Proteomes" id="UP000573599">
    <property type="component" value="Unassembled WGS sequence"/>
</dbReference>
<dbReference type="PANTHER" id="PTHR21174:SF0">
    <property type="entry name" value="HD PHOSPHOHYDROLASE FAMILY PROTEIN-RELATED"/>
    <property type="match status" value="1"/>
</dbReference>
<sequence length="220" mass="24381">MPALITWWKLDVAELAPGAHSDAVFAIGSDLMRRLGEPHRRYHTTRHLVELFWALEDLESARVLSGREAAVGRIAGWFHDAVYDPTTPPGDNEIQSAELAVRDLGALGFADEDVAVVRDLVLATQTHELAHEGLSAAFHDADLWILSAPPGRYEEYTAQVRQEYAAVPDDVFASARAAILRPFLDRESIYATVFARESWEDAARLNLARELEALTAAPPR</sequence>
<name>A0A852WI18_9MICO</name>
<keyword evidence="2" id="KW-1185">Reference proteome</keyword>
<comment type="caution">
    <text evidence="1">The sequence shown here is derived from an EMBL/GenBank/DDBJ whole genome shotgun (WGS) entry which is preliminary data.</text>
</comment>
<dbReference type="PIRSF" id="PIRSF035170">
    <property type="entry name" value="HD_phosphohydro"/>
    <property type="match status" value="1"/>
</dbReference>
<organism evidence="1 2">
    <name type="scientific">Pedococcus badiiscoriae</name>
    <dbReference type="NCBI Taxonomy" id="642776"/>
    <lineage>
        <taxon>Bacteria</taxon>
        <taxon>Bacillati</taxon>
        <taxon>Actinomycetota</taxon>
        <taxon>Actinomycetes</taxon>
        <taxon>Micrococcales</taxon>
        <taxon>Intrasporangiaceae</taxon>
        <taxon>Pedococcus</taxon>
    </lineage>
</organism>
<dbReference type="RefSeq" id="WP_179421596.1">
    <property type="nucleotide sequence ID" value="NZ_JACCAB010000001.1"/>
</dbReference>
<keyword evidence="1" id="KW-0378">Hydrolase</keyword>
<gene>
    <name evidence="1" type="ORF">BJ986_001708</name>
</gene>
<protein>
    <submittedName>
        <fullName evidence="1">Putative metal-dependent HD superfamily phosphohydrolase</fullName>
    </submittedName>
</protein>
<dbReference type="PANTHER" id="PTHR21174">
    <property type="match status" value="1"/>
</dbReference>
<evidence type="ECO:0000313" key="2">
    <source>
        <dbReference type="Proteomes" id="UP000573599"/>
    </source>
</evidence>
<dbReference type="GO" id="GO:0016787">
    <property type="term" value="F:hydrolase activity"/>
    <property type="evidence" value="ECO:0007669"/>
    <property type="project" value="UniProtKB-KW"/>
</dbReference>
<dbReference type="InterPro" id="IPR009218">
    <property type="entry name" value="HD_phosphohydro"/>
</dbReference>
<dbReference type="Gene3D" id="1.10.3210.10">
    <property type="entry name" value="Hypothetical protein af1432"/>
    <property type="match status" value="1"/>
</dbReference>
<dbReference type="AlphaFoldDB" id="A0A852WI18"/>
<accession>A0A852WI18</accession>
<evidence type="ECO:0000313" key="1">
    <source>
        <dbReference type="EMBL" id="NYG07221.1"/>
    </source>
</evidence>
<dbReference type="SUPFAM" id="SSF109604">
    <property type="entry name" value="HD-domain/PDEase-like"/>
    <property type="match status" value="1"/>
</dbReference>